<organism evidence="2 3">
    <name type="scientific">Crotalaria pallida</name>
    <name type="common">Smooth rattlebox</name>
    <name type="synonym">Crotalaria striata</name>
    <dbReference type="NCBI Taxonomy" id="3830"/>
    <lineage>
        <taxon>Eukaryota</taxon>
        <taxon>Viridiplantae</taxon>
        <taxon>Streptophyta</taxon>
        <taxon>Embryophyta</taxon>
        <taxon>Tracheophyta</taxon>
        <taxon>Spermatophyta</taxon>
        <taxon>Magnoliopsida</taxon>
        <taxon>eudicotyledons</taxon>
        <taxon>Gunneridae</taxon>
        <taxon>Pentapetalae</taxon>
        <taxon>rosids</taxon>
        <taxon>fabids</taxon>
        <taxon>Fabales</taxon>
        <taxon>Fabaceae</taxon>
        <taxon>Papilionoideae</taxon>
        <taxon>50 kb inversion clade</taxon>
        <taxon>genistoids sensu lato</taxon>
        <taxon>core genistoids</taxon>
        <taxon>Crotalarieae</taxon>
        <taxon>Crotalaria</taxon>
    </lineage>
</organism>
<dbReference type="AlphaFoldDB" id="A0AAN9HTS0"/>
<keyword evidence="3" id="KW-1185">Reference proteome</keyword>
<evidence type="ECO:0000313" key="3">
    <source>
        <dbReference type="Proteomes" id="UP001372338"/>
    </source>
</evidence>
<feature type="compositionally biased region" description="Low complexity" evidence="1">
    <location>
        <begin position="101"/>
        <end position="116"/>
    </location>
</feature>
<dbReference type="Proteomes" id="UP001372338">
    <property type="component" value="Unassembled WGS sequence"/>
</dbReference>
<gene>
    <name evidence="2" type="ORF">RIF29_34907</name>
</gene>
<name>A0AAN9HTS0_CROPI</name>
<dbReference type="EMBL" id="JAYWIO010000007">
    <property type="protein sequence ID" value="KAK7251587.1"/>
    <property type="molecule type" value="Genomic_DNA"/>
</dbReference>
<proteinExistence type="predicted"/>
<reference evidence="2 3" key="1">
    <citation type="submission" date="2024-01" db="EMBL/GenBank/DDBJ databases">
        <title>The genomes of 5 underutilized Papilionoideae crops provide insights into root nodulation and disease resistanc.</title>
        <authorList>
            <person name="Yuan L."/>
        </authorList>
    </citation>
    <scope>NUCLEOTIDE SEQUENCE [LARGE SCALE GENOMIC DNA]</scope>
    <source>
        <strain evidence="2">ZHUSHIDOU_FW_LH</strain>
        <tissue evidence="2">Leaf</tissue>
    </source>
</reference>
<protein>
    <submittedName>
        <fullName evidence="2">Uncharacterized protein</fullName>
    </submittedName>
</protein>
<evidence type="ECO:0000313" key="2">
    <source>
        <dbReference type="EMBL" id="KAK7251587.1"/>
    </source>
</evidence>
<evidence type="ECO:0000256" key="1">
    <source>
        <dbReference type="SAM" id="MobiDB-lite"/>
    </source>
</evidence>
<accession>A0AAN9HTS0</accession>
<feature type="region of interest" description="Disordered" evidence="1">
    <location>
        <begin position="101"/>
        <end position="133"/>
    </location>
</feature>
<comment type="caution">
    <text evidence="2">The sequence shown here is derived from an EMBL/GenBank/DDBJ whole genome shotgun (WGS) entry which is preliminary data.</text>
</comment>
<sequence>MWKGLGRWLEERVGKVGFLVYLKVGSPGFDSKRHYLVDLVSFPYPLDSVPVPLSVEFDIIIITRVFINGITKRSDPHVSDPDNSNLELSVPSFNPKLGHLSQVKPKSQQPKQASHKLASQQIKQALHRPTPCQTKLQPEKVLALAKSSPQGILNSSCLTGSDKELLKQKEEEVLRIMNLKQKEVTKAYEEGRSSSEFMNQFVHKPSDEVMDFVNRLRAKGVTSRVLQSEPPDPVECSGSKCGLRQVLFV</sequence>